<gene>
    <name evidence="1" type="ORF">M406DRAFT_98087</name>
</gene>
<comment type="caution">
    <text evidence="1">The sequence shown here is derived from an EMBL/GenBank/DDBJ whole genome shotgun (WGS) entry which is preliminary data.</text>
</comment>
<organism evidence="1 2">
    <name type="scientific">Cryphonectria parasitica (strain ATCC 38755 / EP155)</name>
    <dbReference type="NCBI Taxonomy" id="660469"/>
    <lineage>
        <taxon>Eukaryota</taxon>
        <taxon>Fungi</taxon>
        <taxon>Dikarya</taxon>
        <taxon>Ascomycota</taxon>
        <taxon>Pezizomycotina</taxon>
        <taxon>Sordariomycetes</taxon>
        <taxon>Sordariomycetidae</taxon>
        <taxon>Diaporthales</taxon>
        <taxon>Cryphonectriaceae</taxon>
        <taxon>Cryphonectria-Endothia species complex</taxon>
        <taxon>Cryphonectria</taxon>
    </lineage>
</organism>
<keyword evidence="2" id="KW-1185">Reference proteome</keyword>
<reference evidence="1" key="1">
    <citation type="journal article" date="2020" name="Phytopathology">
        <title>Genome sequence of the chestnut blight fungus Cryphonectria parasitica EP155: A fundamental resource for an archetypical invasive plant pathogen.</title>
        <authorList>
            <person name="Crouch J.A."/>
            <person name="Dawe A."/>
            <person name="Aerts A."/>
            <person name="Barry K."/>
            <person name="Churchill A.C.L."/>
            <person name="Grimwood J."/>
            <person name="Hillman B."/>
            <person name="Milgroom M.G."/>
            <person name="Pangilinan J."/>
            <person name="Smith M."/>
            <person name="Salamov A."/>
            <person name="Schmutz J."/>
            <person name="Yadav J."/>
            <person name="Grigoriev I.V."/>
            <person name="Nuss D."/>
        </authorList>
    </citation>
    <scope>NUCLEOTIDE SEQUENCE</scope>
    <source>
        <strain evidence="1">EP155</strain>
    </source>
</reference>
<dbReference type="RefSeq" id="XP_040778911.1">
    <property type="nucleotide sequence ID" value="XM_040926389.1"/>
</dbReference>
<name>A0A9P4Y7L1_CRYP1</name>
<sequence length="157" mass="17727">MYLEASRSMYSMLRFSFSCQRALTHFAEQVPRALTERIQVIDVVLSPDYEDGALPELCQTLGNSFPGVQAELRISLHPSRQIPIRPLPDRAYLEPLYALAHTLNQPRKFEIKLPIEGDKFASTRAYGATDYLGDVPFNVTLVPRGSHILYHCTGFNA</sequence>
<evidence type="ECO:0000313" key="1">
    <source>
        <dbReference type="EMBL" id="KAF3767950.1"/>
    </source>
</evidence>
<dbReference type="OrthoDB" id="4757095at2759"/>
<evidence type="ECO:0000313" key="2">
    <source>
        <dbReference type="Proteomes" id="UP000803844"/>
    </source>
</evidence>
<dbReference type="AlphaFoldDB" id="A0A9P4Y7L1"/>
<accession>A0A9P4Y7L1</accession>
<dbReference type="Proteomes" id="UP000803844">
    <property type="component" value="Unassembled WGS sequence"/>
</dbReference>
<dbReference type="GeneID" id="63843518"/>
<proteinExistence type="predicted"/>
<protein>
    <submittedName>
        <fullName evidence="1">Uncharacterized protein</fullName>
    </submittedName>
</protein>
<dbReference type="EMBL" id="MU032346">
    <property type="protein sequence ID" value="KAF3767950.1"/>
    <property type="molecule type" value="Genomic_DNA"/>
</dbReference>